<keyword evidence="2" id="KW-1185">Reference proteome</keyword>
<accession>A0ACC1RCD6</accession>
<proteinExistence type="predicted"/>
<gene>
    <name evidence="1" type="ORF">NM208_g16325</name>
</gene>
<dbReference type="Proteomes" id="UP001148629">
    <property type="component" value="Unassembled WGS sequence"/>
</dbReference>
<name>A0ACC1RCD6_9HYPO</name>
<organism evidence="1 2">
    <name type="scientific">Fusarium decemcellulare</name>
    <dbReference type="NCBI Taxonomy" id="57161"/>
    <lineage>
        <taxon>Eukaryota</taxon>
        <taxon>Fungi</taxon>
        <taxon>Dikarya</taxon>
        <taxon>Ascomycota</taxon>
        <taxon>Pezizomycotina</taxon>
        <taxon>Sordariomycetes</taxon>
        <taxon>Hypocreomycetidae</taxon>
        <taxon>Hypocreales</taxon>
        <taxon>Nectriaceae</taxon>
        <taxon>Fusarium</taxon>
        <taxon>Fusarium decemcellulare species complex</taxon>
    </lineage>
</organism>
<evidence type="ECO:0000313" key="2">
    <source>
        <dbReference type="Proteomes" id="UP001148629"/>
    </source>
</evidence>
<dbReference type="EMBL" id="JANRMS010004974">
    <property type="protein sequence ID" value="KAJ3504514.1"/>
    <property type="molecule type" value="Genomic_DNA"/>
</dbReference>
<reference evidence="1" key="1">
    <citation type="submission" date="2022-08" db="EMBL/GenBank/DDBJ databases">
        <title>Genome Sequence of Fusarium decemcellulare.</title>
        <authorList>
            <person name="Buettner E."/>
        </authorList>
    </citation>
    <scope>NUCLEOTIDE SEQUENCE</scope>
    <source>
        <strain evidence="1">Babe19</strain>
    </source>
</reference>
<comment type="caution">
    <text evidence="1">The sequence shown here is derived from an EMBL/GenBank/DDBJ whole genome shotgun (WGS) entry which is preliminary data.</text>
</comment>
<sequence>MPTENQQSIKVLDELFQKLTVSKESSDIKESSNELASFINGRIGDQAVPTNMATGFAYPLGTWMRGMEAYGRGHLA</sequence>
<evidence type="ECO:0000313" key="1">
    <source>
        <dbReference type="EMBL" id="KAJ3504514.1"/>
    </source>
</evidence>
<protein>
    <submittedName>
        <fullName evidence="1">Uncharacterized protein</fullName>
    </submittedName>
</protein>